<evidence type="ECO:0000313" key="7">
    <source>
        <dbReference type="Proteomes" id="UP000287651"/>
    </source>
</evidence>
<evidence type="ECO:0000256" key="1">
    <source>
        <dbReference type="ARBA" id="ARBA00004141"/>
    </source>
</evidence>
<dbReference type="PANTHER" id="PTHR31585">
    <property type="entry name" value="FOLATE-BIOPTERIN TRANSPORTER 1, CHLOROPLASTIC"/>
    <property type="match status" value="1"/>
</dbReference>
<evidence type="ECO:0000313" key="6">
    <source>
        <dbReference type="EMBL" id="RRT48156.1"/>
    </source>
</evidence>
<accession>A0A426Y8Y8</accession>
<reference evidence="6 7" key="1">
    <citation type="journal article" date="2014" name="Agronomy (Basel)">
        <title>A Draft Genome Sequence for Ensete ventricosum, the Drought-Tolerant Tree Against Hunger.</title>
        <authorList>
            <person name="Harrison J."/>
            <person name="Moore K.A."/>
            <person name="Paszkiewicz K."/>
            <person name="Jones T."/>
            <person name="Grant M."/>
            <person name="Ambacheew D."/>
            <person name="Muzemil S."/>
            <person name="Studholme D.J."/>
        </authorList>
    </citation>
    <scope>NUCLEOTIDE SEQUENCE [LARGE SCALE GENOMIC DNA]</scope>
</reference>
<keyword evidence="3" id="KW-0812">Transmembrane</keyword>
<evidence type="ECO:0000256" key="2">
    <source>
        <dbReference type="ARBA" id="ARBA00022448"/>
    </source>
</evidence>
<dbReference type="GO" id="GO:0016020">
    <property type="term" value="C:membrane"/>
    <property type="evidence" value="ECO:0007669"/>
    <property type="project" value="UniProtKB-SubCell"/>
</dbReference>
<dbReference type="EMBL" id="AMZH03014132">
    <property type="protein sequence ID" value="RRT48156.1"/>
    <property type="molecule type" value="Genomic_DNA"/>
</dbReference>
<organism evidence="6 7">
    <name type="scientific">Ensete ventricosum</name>
    <name type="common">Abyssinian banana</name>
    <name type="synonym">Musa ensete</name>
    <dbReference type="NCBI Taxonomy" id="4639"/>
    <lineage>
        <taxon>Eukaryota</taxon>
        <taxon>Viridiplantae</taxon>
        <taxon>Streptophyta</taxon>
        <taxon>Embryophyta</taxon>
        <taxon>Tracheophyta</taxon>
        <taxon>Spermatophyta</taxon>
        <taxon>Magnoliopsida</taxon>
        <taxon>Liliopsida</taxon>
        <taxon>Zingiberales</taxon>
        <taxon>Musaceae</taxon>
        <taxon>Ensete</taxon>
    </lineage>
</organism>
<name>A0A426Y8Y8_ENSVE</name>
<dbReference type="Proteomes" id="UP000287651">
    <property type="component" value="Unassembled WGS sequence"/>
</dbReference>
<keyword evidence="2" id="KW-0813">Transport</keyword>
<proteinExistence type="predicted"/>
<keyword evidence="5" id="KW-0472">Membrane</keyword>
<evidence type="ECO:0000256" key="5">
    <source>
        <dbReference type="ARBA" id="ARBA00023136"/>
    </source>
</evidence>
<protein>
    <submittedName>
        <fullName evidence="6">Uncharacterized protein</fullName>
    </submittedName>
</protein>
<dbReference type="PANTHER" id="PTHR31585:SF0">
    <property type="entry name" value="FOLATE-BIOPTERIN TRANSPORTER 1, CHLOROPLASTIC"/>
    <property type="match status" value="1"/>
</dbReference>
<evidence type="ECO:0000256" key="4">
    <source>
        <dbReference type="ARBA" id="ARBA00022989"/>
    </source>
</evidence>
<gene>
    <name evidence="6" type="ORF">B296_00030640</name>
</gene>
<sequence length="153" mass="16135">MPTAGTSRSRNQLLVAKGDKLSSYTAGEGQLSNTNIPQRSRSKISSITCFGVDLTPDNFAVAIVYFVQGVLGLARLAVSFYLKDDLHLDPAEVSHRILVVDSMVVERARGESQSTSGSLQSLCWGSSAFGGIVSAYFSGSLVDAFGVRSAAPA</sequence>
<comment type="caution">
    <text evidence="6">The sequence shown here is derived from an EMBL/GenBank/DDBJ whole genome shotgun (WGS) entry which is preliminary data.</text>
</comment>
<comment type="subcellular location">
    <subcellularLocation>
        <location evidence="1">Membrane</location>
        <topology evidence="1">Multi-pass membrane protein</topology>
    </subcellularLocation>
</comment>
<dbReference type="Pfam" id="PF03092">
    <property type="entry name" value="BT1"/>
    <property type="match status" value="1"/>
</dbReference>
<dbReference type="InterPro" id="IPR039309">
    <property type="entry name" value="BT1"/>
</dbReference>
<dbReference type="AlphaFoldDB" id="A0A426Y8Y8"/>
<keyword evidence="4" id="KW-1133">Transmembrane helix</keyword>
<evidence type="ECO:0000256" key="3">
    <source>
        <dbReference type="ARBA" id="ARBA00022692"/>
    </source>
</evidence>